<feature type="transmembrane region" description="Helical" evidence="1">
    <location>
        <begin position="21"/>
        <end position="39"/>
    </location>
</feature>
<sequence length="218" mass="25421">MKQKTSTILKIKNILFEKKYAFSWLIIYILFCAATYELFNRPFGTVRNIKIPLDDMIPLIKEFIIPYHTYIPALIVAAYIIYKRNFNEYKKLILSLFLAQITAYIVFMLFQTYVPRYDINLLGNDIFSQLIKQTYLIDGTYSGAPSMHVCVMSLGIFYLLKIKFNNIAKILLIAYMTLVCATTVLVKQHVFLDIPFGFLHAFLNYLAIELIFLTKSKN</sequence>
<name>A0A4V6QJ14_9FIRM</name>
<feature type="transmembrane region" description="Helical" evidence="1">
    <location>
        <begin position="141"/>
        <end position="160"/>
    </location>
</feature>
<keyword evidence="1" id="KW-0812">Transmembrane</keyword>
<feature type="transmembrane region" description="Helical" evidence="1">
    <location>
        <begin position="59"/>
        <end position="81"/>
    </location>
</feature>
<dbReference type="InterPro" id="IPR000326">
    <property type="entry name" value="PAP2/HPO"/>
</dbReference>
<reference evidence="3 4" key="1">
    <citation type="submission" date="2019-01" db="EMBL/GenBank/DDBJ databases">
        <title>Draft Genome Sequences of Helcococcus ovis Strains Isolated from the Uterus and Vagina of Dairy Cows with Metritis.</title>
        <authorList>
            <person name="Cunha F."/>
            <person name="Jeon S.J."/>
            <person name="Kutzer P."/>
            <person name="Galvao K.N."/>
        </authorList>
    </citation>
    <scope>NUCLEOTIDE SEQUENCE [LARGE SCALE GENOMIC DNA]</scope>
    <source>
        <strain evidence="3 4">KG-37</strain>
    </source>
</reference>
<keyword evidence="1" id="KW-0472">Membrane</keyword>
<dbReference type="GeneID" id="97031577"/>
<dbReference type="AlphaFoldDB" id="A0A4V6QJ14"/>
<evidence type="ECO:0000313" key="4">
    <source>
        <dbReference type="Proteomes" id="UP000297454"/>
    </source>
</evidence>
<proteinExistence type="predicted"/>
<dbReference type="RefSeq" id="WP_134711914.1">
    <property type="nucleotide sequence ID" value="NZ_CP119081.1"/>
</dbReference>
<evidence type="ECO:0000256" key="1">
    <source>
        <dbReference type="SAM" id="Phobius"/>
    </source>
</evidence>
<feature type="transmembrane region" description="Helical" evidence="1">
    <location>
        <begin position="93"/>
        <end position="114"/>
    </location>
</feature>
<keyword evidence="4" id="KW-1185">Reference proteome</keyword>
<dbReference type="Proteomes" id="UP000297454">
    <property type="component" value="Unassembled WGS sequence"/>
</dbReference>
<dbReference type="GO" id="GO:0016020">
    <property type="term" value="C:membrane"/>
    <property type="evidence" value="ECO:0007669"/>
    <property type="project" value="UniProtKB-SubCell"/>
</dbReference>
<dbReference type="OrthoDB" id="9790723at2"/>
<gene>
    <name evidence="3" type="ORF">EQF91_04965</name>
</gene>
<keyword evidence="1" id="KW-1133">Transmembrane helix</keyword>
<dbReference type="EMBL" id="SCFR01000015">
    <property type="protein sequence ID" value="TFF65850.1"/>
    <property type="molecule type" value="Genomic_DNA"/>
</dbReference>
<organism evidence="3 4">
    <name type="scientific">Helcococcus ovis</name>
    <dbReference type="NCBI Taxonomy" id="72026"/>
    <lineage>
        <taxon>Bacteria</taxon>
        <taxon>Bacillati</taxon>
        <taxon>Bacillota</taxon>
        <taxon>Tissierellia</taxon>
        <taxon>Tissierellales</taxon>
        <taxon>Peptoniphilaceae</taxon>
        <taxon>Helcococcus</taxon>
    </lineage>
</organism>
<evidence type="ECO:0000259" key="2">
    <source>
        <dbReference type="Pfam" id="PF01569"/>
    </source>
</evidence>
<evidence type="ECO:0000313" key="3">
    <source>
        <dbReference type="EMBL" id="TFF65850.1"/>
    </source>
</evidence>
<feature type="transmembrane region" description="Helical" evidence="1">
    <location>
        <begin position="192"/>
        <end position="213"/>
    </location>
</feature>
<feature type="transmembrane region" description="Helical" evidence="1">
    <location>
        <begin position="167"/>
        <end position="186"/>
    </location>
</feature>
<feature type="domain" description="Phosphatidic acid phosphatase type 2/haloperoxidase" evidence="2">
    <location>
        <begin position="91"/>
        <end position="204"/>
    </location>
</feature>
<protein>
    <submittedName>
        <fullName evidence="3">Phosphatase PAP2 family protein</fullName>
    </submittedName>
</protein>
<accession>A0A4V6QJ14</accession>
<dbReference type="Pfam" id="PF01569">
    <property type="entry name" value="PAP2"/>
    <property type="match status" value="1"/>
</dbReference>
<comment type="caution">
    <text evidence="3">The sequence shown here is derived from an EMBL/GenBank/DDBJ whole genome shotgun (WGS) entry which is preliminary data.</text>
</comment>